<accession>A0A7L8G4Z5</accession>
<proteinExistence type="predicted"/>
<reference evidence="1 2" key="1">
    <citation type="submission" date="2020-07" db="EMBL/GenBank/DDBJ databases">
        <title>Complete genome sequence of Rhizobium japonicum phage Paso.</title>
        <authorList>
            <person name="McBee D.B."/>
            <person name="Ravindran A."/>
            <person name="Newkirk H."/>
            <person name="Gonzalez C."/>
            <person name="Young R."/>
            <person name="Liu M."/>
        </authorList>
    </citation>
    <scope>NUCLEOTIDE SEQUENCE [LARGE SCALE GENOMIC DNA]</scope>
</reference>
<name>A0A7L8G4Z5_9CAUD</name>
<sequence>MSSTAYALLIITASPSNAGERKMMTLHHDMTKWVRMVEDIMGERNIRKPSRVVMQFPSERDAREFLYQMERSLLTEQFTPLRPAPYPFRDAAPQVMLAGTYIDVGVSIR</sequence>
<evidence type="ECO:0000313" key="2">
    <source>
        <dbReference type="Proteomes" id="UP000516513"/>
    </source>
</evidence>
<gene>
    <name evidence="1" type="ORF">CPT_Paso_025</name>
</gene>
<evidence type="ECO:0000313" key="1">
    <source>
        <dbReference type="EMBL" id="QOE32142.1"/>
    </source>
</evidence>
<protein>
    <submittedName>
        <fullName evidence="1">Putative secreted protein</fullName>
    </submittedName>
</protein>
<organism evidence="1 2">
    <name type="scientific">Rhizobium phage Paso</name>
    <dbReference type="NCBI Taxonomy" id="2767574"/>
    <lineage>
        <taxon>Viruses</taxon>
        <taxon>Duplodnaviria</taxon>
        <taxon>Heunggongvirae</taxon>
        <taxon>Uroviricota</taxon>
        <taxon>Caudoviricetes</taxon>
        <taxon>Autographivirales</taxon>
        <taxon>Dunnvirinae</taxon>
        <taxon>Pasovirus</taxon>
        <taxon>Pasovirus paso</taxon>
    </lineage>
</organism>
<dbReference type="Proteomes" id="UP000516513">
    <property type="component" value="Segment"/>
</dbReference>
<keyword evidence="2" id="KW-1185">Reference proteome</keyword>
<dbReference type="EMBL" id="MT708546">
    <property type="protein sequence ID" value="QOE32142.1"/>
    <property type="molecule type" value="Genomic_DNA"/>
</dbReference>